<dbReference type="STRING" id="1314782.A0A165NP00"/>
<feature type="region of interest" description="Disordered" evidence="1">
    <location>
        <begin position="155"/>
        <end position="186"/>
    </location>
</feature>
<sequence>MEGVRRTDDPLSPVLPPKDRDTRTSSNLIVPTSLVPSSPPGRNFSSIRYEQSLSSPAGTDLAFMRSLERPNSQHSADYIPHERTDGNFTSMGNLGRTQFQCLAGPSPHATTGGNIISMQNLGHAQSQRSVGHMSLLYDVMAHSDCIQSPLELMDPLPNPHDTPSSATSTHASNSLLYGSSTRRTSTLHEDMTMYQKKLEMHDQEEAQIAREAQVDPPPQYGA</sequence>
<feature type="compositionally biased region" description="Polar residues" evidence="1">
    <location>
        <begin position="161"/>
        <end position="184"/>
    </location>
</feature>
<proteinExistence type="predicted"/>
<feature type="region of interest" description="Disordered" evidence="1">
    <location>
        <begin position="1"/>
        <end position="27"/>
    </location>
</feature>
<reference evidence="2 3" key="1">
    <citation type="journal article" date="2016" name="Mol. Biol. Evol.">
        <title>Comparative Genomics of Early-Diverging Mushroom-Forming Fungi Provides Insights into the Origins of Lignocellulose Decay Capabilities.</title>
        <authorList>
            <person name="Nagy L.G."/>
            <person name="Riley R."/>
            <person name="Tritt A."/>
            <person name="Adam C."/>
            <person name="Daum C."/>
            <person name="Floudas D."/>
            <person name="Sun H."/>
            <person name="Yadav J.S."/>
            <person name="Pangilinan J."/>
            <person name="Larsson K.H."/>
            <person name="Matsuura K."/>
            <person name="Barry K."/>
            <person name="Labutti K."/>
            <person name="Kuo R."/>
            <person name="Ohm R.A."/>
            <person name="Bhattacharya S.S."/>
            <person name="Shirouzu T."/>
            <person name="Yoshinaga Y."/>
            <person name="Martin F.M."/>
            <person name="Grigoriev I.V."/>
            <person name="Hibbett D.S."/>
        </authorList>
    </citation>
    <scope>NUCLEOTIDE SEQUENCE [LARGE SCALE GENOMIC DNA]</scope>
    <source>
        <strain evidence="2 3">HHB14362 ss-1</strain>
    </source>
</reference>
<evidence type="ECO:0000256" key="1">
    <source>
        <dbReference type="SAM" id="MobiDB-lite"/>
    </source>
</evidence>
<accession>A0A165NP00</accession>
<evidence type="ECO:0000313" key="3">
    <source>
        <dbReference type="Proteomes" id="UP000076761"/>
    </source>
</evidence>
<dbReference type="AlphaFoldDB" id="A0A165NP00"/>
<feature type="region of interest" description="Disordered" evidence="1">
    <location>
        <begin position="200"/>
        <end position="222"/>
    </location>
</feature>
<dbReference type="OrthoDB" id="10577040at2759"/>
<evidence type="ECO:0000313" key="2">
    <source>
        <dbReference type="EMBL" id="KZT19909.1"/>
    </source>
</evidence>
<organism evidence="2 3">
    <name type="scientific">Neolentinus lepideus HHB14362 ss-1</name>
    <dbReference type="NCBI Taxonomy" id="1314782"/>
    <lineage>
        <taxon>Eukaryota</taxon>
        <taxon>Fungi</taxon>
        <taxon>Dikarya</taxon>
        <taxon>Basidiomycota</taxon>
        <taxon>Agaricomycotina</taxon>
        <taxon>Agaricomycetes</taxon>
        <taxon>Gloeophyllales</taxon>
        <taxon>Gloeophyllaceae</taxon>
        <taxon>Neolentinus</taxon>
    </lineage>
</organism>
<dbReference type="EMBL" id="KV425630">
    <property type="protein sequence ID" value="KZT19909.1"/>
    <property type="molecule type" value="Genomic_DNA"/>
</dbReference>
<gene>
    <name evidence="2" type="ORF">NEOLEDRAFT_920895</name>
</gene>
<name>A0A165NP00_9AGAM</name>
<dbReference type="Proteomes" id="UP000076761">
    <property type="component" value="Unassembled WGS sequence"/>
</dbReference>
<protein>
    <submittedName>
        <fullName evidence="2">Uncharacterized protein</fullName>
    </submittedName>
</protein>
<dbReference type="InParanoid" id="A0A165NP00"/>
<keyword evidence="3" id="KW-1185">Reference proteome</keyword>